<gene>
    <name evidence="6" type="primary">uspE_1</name>
    <name evidence="6" type="ORF">PSEWESI4_04652</name>
</gene>
<dbReference type="RefSeq" id="WP_187673642.1">
    <property type="nucleotide sequence ID" value="NZ_CAJFCI010000086.1"/>
</dbReference>
<evidence type="ECO:0000256" key="3">
    <source>
        <dbReference type="ARBA" id="ARBA00022490"/>
    </source>
</evidence>
<organism evidence="6 7">
    <name type="scientific">Zestomonas carbonaria</name>
    <dbReference type="NCBI Taxonomy" id="2762745"/>
    <lineage>
        <taxon>Bacteria</taxon>
        <taxon>Pseudomonadati</taxon>
        <taxon>Pseudomonadota</taxon>
        <taxon>Gammaproteobacteria</taxon>
        <taxon>Pseudomonadales</taxon>
        <taxon>Pseudomonadaceae</taxon>
        <taxon>Zestomonas</taxon>
    </lineage>
</organism>
<dbReference type="PANTHER" id="PTHR47892">
    <property type="entry name" value="UNIVERSAL STRESS PROTEIN E"/>
    <property type="match status" value="1"/>
</dbReference>
<keyword evidence="7" id="KW-1185">Reference proteome</keyword>
<protein>
    <submittedName>
        <fullName evidence="6">Universal stress protein E</fullName>
    </submittedName>
</protein>
<dbReference type="Gene3D" id="3.40.50.12370">
    <property type="match status" value="1"/>
</dbReference>
<reference evidence="6 7" key="1">
    <citation type="submission" date="2020-08" db="EMBL/GenBank/DDBJ databases">
        <authorList>
            <person name="Criscuolo A."/>
        </authorList>
    </citation>
    <scope>NUCLEOTIDE SEQUENCE [LARGE SCALE GENOMIC DNA]</scope>
    <source>
        <strain evidence="6">CIP111764</strain>
    </source>
</reference>
<comment type="function">
    <text evidence="4">Required for resistance to DNA-damaging agents.</text>
</comment>
<dbReference type="PANTHER" id="PTHR47892:SF1">
    <property type="entry name" value="UNIVERSAL STRESS PROTEIN E"/>
    <property type="match status" value="1"/>
</dbReference>
<dbReference type="SUPFAM" id="SSF52402">
    <property type="entry name" value="Adenine nucleotide alpha hydrolases-like"/>
    <property type="match status" value="2"/>
</dbReference>
<dbReference type="EMBL" id="CAJFCI010000086">
    <property type="protein sequence ID" value="CAD5110332.1"/>
    <property type="molecule type" value="Genomic_DNA"/>
</dbReference>
<proteinExistence type="inferred from homology"/>
<keyword evidence="3" id="KW-0963">Cytoplasm</keyword>
<feature type="domain" description="UspA" evidence="5">
    <location>
        <begin position="154"/>
        <end position="272"/>
    </location>
</feature>
<comment type="similarity">
    <text evidence="2">Belongs to the universal stress protein A family.</text>
</comment>
<comment type="subcellular location">
    <subcellularLocation>
        <location evidence="1">Cytoplasm</location>
    </subcellularLocation>
</comment>
<evidence type="ECO:0000256" key="1">
    <source>
        <dbReference type="ARBA" id="ARBA00004496"/>
    </source>
</evidence>
<evidence type="ECO:0000256" key="2">
    <source>
        <dbReference type="ARBA" id="ARBA00008791"/>
    </source>
</evidence>
<comment type="caution">
    <text evidence="6">The sequence shown here is derived from an EMBL/GenBank/DDBJ whole genome shotgun (WGS) entry which is preliminary data.</text>
</comment>
<dbReference type="InterPro" id="IPR006016">
    <property type="entry name" value="UspA"/>
</dbReference>
<name>A0A7U7ET95_9GAMM</name>
<evidence type="ECO:0000256" key="4">
    <source>
        <dbReference type="ARBA" id="ARBA00037131"/>
    </source>
</evidence>
<sequence length="287" mass="31391">MQAIRSILVVMEPDQPESLALKRAKLIANVTQSHLHLLVCDKKEDHSAYLDGISATLQQEGFSVSSQQAWHETQHETIITVQQAEGCGLVIKHHLPDNPLKRALLTPDDWKLLRYCPGPVLMVKTERPWTGGTILAAVDVGNADGEHRTLHATIISHAYDIAGLAKADLHVIAAHPSPMLSASDPVFQLKETIEARYREQCKSFQTEYGFSDEQLHIEEGPADVLIPHVANKLGAVVTVIGTVARTGLSGVLMGNTAEVVLDTLESDVLVLKPEAIIDHLEELVAQR</sequence>
<evidence type="ECO:0000259" key="5">
    <source>
        <dbReference type="Pfam" id="PF00582"/>
    </source>
</evidence>
<evidence type="ECO:0000313" key="6">
    <source>
        <dbReference type="EMBL" id="CAD5110332.1"/>
    </source>
</evidence>
<dbReference type="Proteomes" id="UP000583387">
    <property type="component" value="Unassembled WGS sequence"/>
</dbReference>
<dbReference type="AlphaFoldDB" id="A0A7U7ET95"/>
<dbReference type="Pfam" id="PF00582">
    <property type="entry name" value="Usp"/>
    <property type="match status" value="1"/>
</dbReference>
<evidence type="ECO:0000313" key="7">
    <source>
        <dbReference type="Proteomes" id="UP000583387"/>
    </source>
</evidence>
<dbReference type="GO" id="GO:0005737">
    <property type="term" value="C:cytoplasm"/>
    <property type="evidence" value="ECO:0007669"/>
    <property type="project" value="UniProtKB-SubCell"/>
</dbReference>
<accession>A0A7U7ET95</accession>